<feature type="compositionally biased region" description="Polar residues" evidence="2">
    <location>
        <begin position="195"/>
        <end position="206"/>
    </location>
</feature>
<dbReference type="PANTHER" id="PTHR47979">
    <property type="entry name" value="DRAB11-RELATED"/>
    <property type="match status" value="1"/>
</dbReference>
<evidence type="ECO:0000256" key="1">
    <source>
        <dbReference type="ARBA" id="ARBA00006270"/>
    </source>
</evidence>
<comment type="similarity">
    <text evidence="1">Belongs to the small GTPase superfamily. Rab family.</text>
</comment>
<dbReference type="SUPFAM" id="SSF52540">
    <property type="entry name" value="P-loop containing nucleoside triphosphate hydrolases"/>
    <property type="match status" value="1"/>
</dbReference>
<dbReference type="EMBL" id="JBJKFK010001881">
    <property type="protein sequence ID" value="KAL3312060.1"/>
    <property type="molecule type" value="Genomic_DNA"/>
</dbReference>
<dbReference type="PRINTS" id="PR00449">
    <property type="entry name" value="RASTRNSFRMNG"/>
</dbReference>
<dbReference type="InterPro" id="IPR050209">
    <property type="entry name" value="Rab_GTPases_membrane_traffic"/>
</dbReference>
<protein>
    <submittedName>
        <fullName evidence="3">Ras- protein Rab-11B</fullName>
    </submittedName>
</protein>
<dbReference type="NCBIfam" id="TIGR00231">
    <property type="entry name" value="small_GTP"/>
    <property type="match status" value="1"/>
</dbReference>
<organism evidence="3 4">
    <name type="scientific">Cichlidogyrus casuarinus</name>
    <dbReference type="NCBI Taxonomy" id="1844966"/>
    <lineage>
        <taxon>Eukaryota</taxon>
        <taxon>Metazoa</taxon>
        <taxon>Spiralia</taxon>
        <taxon>Lophotrochozoa</taxon>
        <taxon>Platyhelminthes</taxon>
        <taxon>Monogenea</taxon>
        <taxon>Monopisthocotylea</taxon>
        <taxon>Dactylogyridea</taxon>
        <taxon>Ancyrocephalidae</taxon>
        <taxon>Cichlidogyrus</taxon>
    </lineage>
</organism>
<dbReference type="Pfam" id="PF00071">
    <property type="entry name" value="Ras"/>
    <property type="match status" value="1"/>
</dbReference>
<proteinExistence type="inferred from homology"/>
<accession>A0ABD2PXA1</accession>
<dbReference type="InterPro" id="IPR027417">
    <property type="entry name" value="P-loop_NTPase"/>
</dbReference>
<dbReference type="FunFam" id="3.40.50.300:FF:001447">
    <property type="entry name" value="Ras-related protein Rab-1B"/>
    <property type="match status" value="1"/>
</dbReference>
<dbReference type="InterPro" id="IPR005225">
    <property type="entry name" value="Small_GTP-bd"/>
</dbReference>
<dbReference type="AlphaFoldDB" id="A0ABD2PXA1"/>
<dbReference type="SMART" id="SM00175">
    <property type="entry name" value="RAB"/>
    <property type="match status" value="1"/>
</dbReference>
<reference evidence="3 4" key="1">
    <citation type="submission" date="2024-11" db="EMBL/GenBank/DDBJ databases">
        <title>Adaptive evolution of stress response genes in parasites aligns with host niche diversity.</title>
        <authorList>
            <person name="Hahn C."/>
            <person name="Resl P."/>
        </authorList>
    </citation>
    <scope>NUCLEOTIDE SEQUENCE [LARGE SCALE GENOMIC DNA]</scope>
    <source>
        <strain evidence="3">EGGRZ-B1_66</strain>
        <tissue evidence="3">Body</tissue>
    </source>
</reference>
<gene>
    <name evidence="3" type="primary">RAB11B_2</name>
    <name evidence="3" type="ORF">Ciccas_009352</name>
</gene>
<dbReference type="InterPro" id="IPR001806">
    <property type="entry name" value="Small_GTPase"/>
</dbReference>
<keyword evidence="4" id="KW-1185">Reference proteome</keyword>
<dbReference type="Proteomes" id="UP001626550">
    <property type="component" value="Unassembled WGS sequence"/>
</dbReference>
<dbReference type="PROSITE" id="PS51421">
    <property type="entry name" value="RAS"/>
    <property type="match status" value="1"/>
</dbReference>
<evidence type="ECO:0000313" key="4">
    <source>
        <dbReference type="Proteomes" id="UP001626550"/>
    </source>
</evidence>
<dbReference type="PROSITE" id="PS51419">
    <property type="entry name" value="RAB"/>
    <property type="match status" value="1"/>
</dbReference>
<dbReference type="SMART" id="SM00173">
    <property type="entry name" value="RAS"/>
    <property type="match status" value="1"/>
</dbReference>
<sequence>MDSSFKKLQKTPSQWGHALHMEIEPDAIDSARYYFRMVADCVLEAVLKAISINNHTVKAQIWDTAGQERYRAITSAYYRGALGALLVYDISKTDTFSHAERWLKELRDHSESNIVITLVGNKSDLRHLRAVNEDSARTFAVQNNIFFIETSALDSSYVDQAFNQILNEIYKKHSQRLDSGNMQHKPEGSSIVLPNDSNSGNSNKCC</sequence>
<dbReference type="SMART" id="SM00174">
    <property type="entry name" value="RHO"/>
    <property type="match status" value="1"/>
</dbReference>
<name>A0ABD2PXA1_9PLAT</name>
<evidence type="ECO:0000256" key="2">
    <source>
        <dbReference type="SAM" id="MobiDB-lite"/>
    </source>
</evidence>
<feature type="region of interest" description="Disordered" evidence="2">
    <location>
        <begin position="177"/>
        <end position="206"/>
    </location>
</feature>
<evidence type="ECO:0000313" key="3">
    <source>
        <dbReference type="EMBL" id="KAL3312060.1"/>
    </source>
</evidence>
<dbReference type="Gene3D" id="3.40.50.300">
    <property type="entry name" value="P-loop containing nucleotide triphosphate hydrolases"/>
    <property type="match status" value="1"/>
</dbReference>
<comment type="caution">
    <text evidence="3">The sequence shown here is derived from an EMBL/GenBank/DDBJ whole genome shotgun (WGS) entry which is preliminary data.</text>
</comment>